<name>A0A7S9QDK2_9RHOB</name>
<protein>
    <submittedName>
        <fullName evidence="2">DUF4169 family protein</fullName>
    </submittedName>
</protein>
<evidence type="ECO:0000313" key="2">
    <source>
        <dbReference type="EMBL" id="QPH54980.1"/>
    </source>
</evidence>
<dbReference type="EMBL" id="CP064942">
    <property type="protein sequence ID" value="QPH54980.1"/>
    <property type="molecule type" value="Genomic_DNA"/>
</dbReference>
<dbReference type="Proteomes" id="UP000594800">
    <property type="component" value="Chromosome"/>
</dbReference>
<gene>
    <name evidence="2" type="ORF">I0K15_04285</name>
</gene>
<dbReference type="RefSeq" id="WP_196104180.1">
    <property type="nucleotide sequence ID" value="NZ_CP064942.1"/>
</dbReference>
<evidence type="ECO:0000313" key="3">
    <source>
        <dbReference type="Proteomes" id="UP000594800"/>
    </source>
</evidence>
<reference evidence="2 3" key="1">
    <citation type="submission" date="2020-11" db="EMBL/GenBank/DDBJ databases">
        <title>Description of Pontivivens ytuae sp. nov. isolated from deep sea sediment of Mariana Trench.</title>
        <authorList>
            <person name="Wang Z."/>
            <person name="Sun Q.-L."/>
            <person name="Xu X.-D."/>
            <person name="Tang Y.-Z."/>
            <person name="Zhang J."/>
        </authorList>
    </citation>
    <scope>NUCLEOTIDE SEQUENCE [LARGE SCALE GENOMIC DNA]</scope>
    <source>
        <strain evidence="2 3">MT2928</strain>
    </source>
</reference>
<keyword evidence="3" id="KW-1185">Reference proteome</keyword>
<dbReference type="AlphaFoldDB" id="A0A7S9QDK2"/>
<organism evidence="2 3">
    <name type="scientific">Pontivivens ytuae</name>
    <dbReference type="NCBI Taxonomy" id="2789856"/>
    <lineage>
        <taxon>Bacteria</taxon>
        <taxon>Pseudomonadati</taxon>
        <taxon>Pseudomonadota</taxon>
        <taxon>Alphaproteobacteria</taxon>
        <taxon>Rhodobacterales</taxon>
        <taxon>Paracoccaceae</taxon>
        <taxon>Pontivivens</taxon>
    </lineage>
</organism>
<accession>A0A7S9QDK2</accession>
<proteinExistence type="predicted"/>
<feature type="compositionally biased region" description="Basic and acidic residues" evidence="1">
    <location>
        <begin position="16"/>
        <end position="58"/>
    </location>
</feature>
<evidence type="ECO:0000256" key="1">
    <source>
        <dbReference type="SAM" id="MobiDB-lite"/>
    </source>
</evidence>
<dbReference type="Pfam" id="PF13770">
    <property type="entry name" value="DUF4169"/>
    <property type="match status" value="1"/>
</dbReference>
<feature type="region of interest" description="Disordered" evidence="1">
    <location>
        <begin position="1"/>
        <end position="58"/>
    </location>
</feature>
<dbReference type="InterPro" id="IPR025227">
    <property type="entry name" value="DUF4169"/>
</dbReference>
<sequence length="58" mass="6700">MADAPINLRRWKKQRGREEARKEADANAARHGESKAEKVARLTEAKRAERDLDGKKRE</sequence>
<dbReference type="KEGG" id="poz:I0K15_04285"/>